<feature type="compositionally biased region" description="Polar residues" evidence="1">
    <location>
        <begin position="712"/>
        <end position="726"/>
    </location>
</feature>
<protein>
    <submittedName>
        <fullName evidence="3">Ectonucleotide pyrophosphatase/phosphodiesterase family member 1</fullName>
    </submittedName>
</protein>
<keyword evidence="4" id="KW-1185">Reference proteome</keyword>
<dbReference type="GO" id="GO:0017111">
    <property type="term" value="F:ribonucleoside triphosphate phosphatase activity"/>
    <property type="evidence" value="ECO:0007669"/>
    <property type="project" value="TreeGrafter"/>
</dbReference>
<feature type="compositionally biased region" description="Basic and acidic residues" evidence="1">
    <location>
        <begin position="752"/>
        <end position="761"/>
    </location>
</feature>
<dbReference type="eggNOG" id="KOG2645">
    <property type="taxonomic scope" value="Eukaryota"/>
</dbReference>
<dbReference type="RefSeq" id="XP_007811244.1">
    <property type="nucleotide sequence ID" value="XM_007813053.1"/>
</dbReference>
<feature type="compositionally biased region" description="Basic residues" evidence="1">
    <location>
        <begin position="128"/>
        <end position="139"/>
    </location>
</feature>
<dbReference type="PANTHER" id="PTHR10151">
    <property type="entry name" value="ECTONUCLEOTIDE PYROPHOSPHATASE/PHOSPHODIESTERASE"/>
    <property type="match status" value="1"/>
</dbReference>
<dbReference type="STRING" id="655827.E9E4V6"/>
<evidence type="ECO:0000313" key="3">
    <source>
        <dbReference type="EMBL" id="EFY89129.1"/>
    </source>
</evidence>
<reference evidence="3 4" key="1">
    <citation type="journal article" date="2011" name="PLoS Genet.">
        <title>Genome sequencing and comparative transcriptomics of the model entomopathogenic fungi Metarhizium anisopliae and M. acridum.</title>
        <authorList>
            <person name="Gao Q."/>
            <person name="Jin K."/>
            <person name="Ying S.H."/>
            <person name="Zhang Y."/>
            <person name="Xiao G."/>
            <person name="Shang Y."/>
            <person name="Duan Z."/>
            <person name="Hu X."/>
            <person name="Xie X.Q."/>
            <person name="Zhou G."/>
            <person name="Peng G."/>
            <person name="Luo Z."/>
            <person name="Huang W."/>
            <person name="Wang B."/>
            <person name="Fang W."/>
            <person name="Wang S."/>
            <person name="Zhong Y."/>
            <person name="Ma L.J."/>
            <person name="St Leger R.J."/>
            <person name="Zhao G.P."/>
            <person name="Pei Y."/>
            <person name="Feng M.G."/>
            <person name="Xia Y."/>
            <person name="Wang C."/>
        </authorList>
    </citation>
    <scope>NUCLEOTIDE SEQUENCE [LARGE SCALE GENOMIC DNA]</scope>
    <source>
        <strain evidence="3 4">CQMa 102</strain>
    </source>
</reference>
<feature type="transmembrane region" description="Helical" evidence="2">
    <location>
        <begin position="201"/>
        <end position="220"/>
    </location>
</feature>
<dbReference type="InterPro" id="IPR017850">
    <property type="entry name" value="Alkaline_phosphatase_core_sf"/>
</dbReference>
<organism evidence="4">
    <name type="scientific">Metarhizium acridum (strain CQMa 102)</name>
    <dbReference type="NCBI Taxonomy" id="655827"/>
    <lineage>
        <taxon>Eukaryota</taxon>
        <taxon>Fungi</taxon>
        <taxon>Dikarya</taxon>
        <taxon>Ascomycota</taxon>
        <taxon>Pezizomycotina</taxon>
        <taxon>Sordariomycetes</taxon>
        <taxon>Hypocreomycetidae</taxon>
        <taxon>Hypocreales</taxon>
        <taxon>Clavicipitaceae</taxon>
        <taxon>Metarhizium</taxon>
    </lineage>
</organism>
<sequence>MPPKRLDTNQSKGERSDGASLLSPIAYDDDAASLHSRSDQDTDSDDDQLQLRARNSRELRAADRIVLMEEEELDRLVTTSRREQERQRRGSGLSVPSALNIFARRGSSSQLSSPSASTENLVSEKREARRAKRKKKRNRLIQDARHGEDGELMYEMEEGGMKDGSSTGDSSEREDSGEADRRRLNLVAQARGNRGRSWRRWVFLHSLIAIGFAILVLVAWKLSRNRRSGLPKQHLVSNGTALFAPTTIILSLDGFRADFLQRGFTPRLNALVKEGISPQYMMPSFPSLTFPNHYTLATGLYPESHGIVANKFWDPDLNAEFHHTDPARSLDPKWWGGEPFWVTAEKQGIRAAVHMWPGSEAPIQDTFASIVDKYNGNEPLDSKVSRVLGFLDMPGKENPAVDVKDTRPQLIAAYVPNVDTDGHKYGPNSTEIMSTIQSVDTMIDNLSKGLDARNLTNIVNVIVVSDHGMATTDTSRVLQLEDLVDTSKIEHTDGWPLYGLRPKDDKDTRQLYDELKEKAESNPNFDVYLRDVDMPQRYHFSNNHRIAPLWIVPKVGWAIATKDEFAVNEAKEKGLVYHPRGLHGYDHQHPLMRAIFIARGPAFPHQGNSRVEPFQNLEVYNILCDSLGIEPQPNNGTLRLPLKPVGTHDDTKPPETPEDPPPPQESSVHPTEFVPTRPTKPQASSPAIGVDLPPPPSSASASEPSLPAADTHQPTRPTKPKASSSPAIADEPKRPTRPPKPSSTEEPAAEPTKGRGNRDDEQVADEDGSLGDTVTGWWGWITDAVGGIWDRITGSG</sequence>
<gene>
    <name evidence="3" type="ORF">MAC_04904</name>
</gene>
<dbReference type="FunCoup" id="E9E4V6">
    <property type="interactions" value="197"/>
</dbReference>
<feature type="region of interest" description="Disordered" evidence="1">
    <location>
        <begin position="70"/>
        <end position="93"/>
    </location>
</feature>
<dbReference type="KEGG" id="maw:19249215"/>
<dbReference type="GO" id="GO:0047429">
    <property type="term" value="F:nucleoside triphosphate diphosphatase activity"/>
    <property type="evidence" value="ECO:0007669"/>
    <property type="project" value="TreeGrafter"/>
</dbReference>
<dbReference type="Gene3D" id="3.40.720.10">
    <property type="entry name" value="Alkaline Phosphatase, subunit A"/>
    <property type="match status" value="1"/>
</dbReference>
<dbReference type="InParanoid" id="E9E4V6"/>
<accession>E9E4V6</accession>
<keyword evidence="2" id="KW-0472">Membrane</keyword>
<dbReference type="GeneID" id="19249215"/>
<evidence type="ECO:0000256" key="1">
    <source>
        <dbReference type="SAM" id="MobiDB-lite"/>
    </source>
</evidence>
<dbReference type="AlphaFoldDB" id="E9E4V6"/>
<dbReference type="Gene3D" id="3.30.1360.180">
    <property type="match status" value="1"/>
</dbReference>
<feature type="region of interest" description="Disordered" evidence="1">
    <location>
        <begin position="1"/>
        <end position="55"/>
    </location>
</feature>
<feature type="compositionally biased region" description="Basic and acidic residues" evidence="1">
    <location>
        <begin position="1"/>
        <end position="17"/>
    </location>
</feature>
<dbReference type="OrthoDB" id="415411at2759"/>
<dbReference type="CDD" id="cd16018">
    <property type="entry name" value="Enpp"/>
    <property type="match status" value="1"/>
</dbReference>
<dbReference type="Proteomes" id="UP000002499">
    <property type="component" value="Unassembled WGS sequence"/>
</dbReference>
<evidence type="ECO:0000313" key="4">
    <source>
        <dbReference type="Proteomes" id="UP000002499"/>
    </source>
</evidence>
<dbReference type="GO" id="GO:0009141">
    <property type="term" value="P:nucleoside triphosphate metabolic process"/>
    <property type="evidence" value="ECO:0007669"/>
    <property type="project" value="TreeGrafter"/>
</dbReference>
<keyword evidence="2" id="KW-0812">Transmembrane</keyword>
<feature type="region of interest" description="Disordered" evidence="1">
    <location>
        <begin position="630"/>
        <end position="776"/>
    </location>
</feature>
<dbReference type="OMA" id="DGHKFGP"/>
<proteinExistence type="predicted"/>
<feature type="compositionally biased region" description="Basic and acidic residues" evidence="1">
    <location>
        <begin position="140"/>
        <end position="149"/>
    </location>
</feature>
<dbReference type="EMBL" id="GL698503">
    <property type="protein sequence ID" value="EFY89129.1"/>
    <property type="molecule type" value="Genomic_DNA"/>
</dbReference>
<dbReference type="PANTHER" id="PTHR10151:SF120">
    <property type="entry name" value="BIS(5'-ADENOSYL)-TRIPHOSPHATASE"/>
    <property type="match status" value="1"/>
</dbReference>
<dbReference type="SUPFAM" id="SSF53649">
    <property type="entry name" value="Alkaline phosphatase-like"/>
    <property type="match status" value="1"/>
</dbReference>
<feature type="compositionally biased region" description="Low complexity" evidence="1">
    <location>
        <begin position="698"/>
        <end position="709"/>
    </location>
</feature>
<dbReference type="Pfam" id="PF01663">
    <property type="entry name" value="Phosphodiest"/>
    <property type="match status" value="1"/>
</dbReference>
<dbReference type="HOGENOM" id="CLU_017594_4_0_1"/>
<dbReference type="InterPro" id="IPR002591">
    <property type="entry name" value="Phosphodiest/P_Trfase"/>
</dbReference>
<keyword evidence="2" id="KW-1133">Transmembrane helix</keyword>
<feature type="compositionally biased region" description="Basic and acidic residues" evidence="1">
    <location>
        <begin position="646"/>
        <end position="655"/>
    </location>
</feature>
<name>E9E4V6_METAQ</name>
<feature type="compositionally biased region" description="Basic and acidic residues" evidence="1">
    <location>
        <begin position="170"/>
        <end position="181"/>
    </location>
</feature>
<dbReference type="FunFam" id="3.30.1360.180:FF:000003">
    <property type="entry name" value="Type I phosphodiesterase/nucleotide pyrophosphatase family protein"/>
    <property type="match status" value="1"/>
</dbReference>
<evidence type="ECO:0000256" key="2">
    <source>
        <dbReference type="SAM" id="Phobius"/>
    </source>
</evidence>
<feature type="region of interest" description="Disordered" evidence="1">
    <location>
        <begin position="105"/>
        <end position="181"/>
    </location>
</feature>
<feature type="compositionally biased region" description="Low complexity" evidence="1">
    <location>
        <begin position="107"/>
        <end position="117"/>
    </location>
</feature>